<comment type="caution">
    <text evidence="1">The sequence shown here is derived from an EMBL/GenBank/DDBJ whole genome shotgun (WGS) entry which is preliminary data.</text>
</comment>
<proteinExistence type="predicted"/>
<dbReference type="AlphaFoldDB" id="A0A8H3H2P7"/>
<dbReference type="Proteomes" id="UP000663853">
    <property type="component" value="Unassembled WGS sequence"/>
</dbReference>
<sequence length="1020" mass="114342">MKSVASTTDIKALKLNTMSTVQTLQEYNQLQRINQVPAELLSDIFVLCDESTDYRSFKPDPKGYIQFVAPAVCRHWRKIALRTTPLWTTIRLVKPVPCKRAELYLNRSGSTAPLVIRILLIGPVLPKGGRGRKKLDVYIEQARKAFAFIIEHGGSVSRWRNLSIGTDIFASCVAAMDFLASTYLPALDSLEFVFMGPWSDHPDDEKLFFNTYAGDTTPKLMFSDPPPQLRSVKMEGVMNPHLFGDFSRPQLLGLTDIDISFAGSHPNIDGIYSMLAANPRLVTLCFNSGDTDPDSGIDMTATIMPPRPRVILPDLLSLTFMHITEPVWILSVIKNLQAPALQTLELSFWSDPAASQLLVDCISDQGNRSSPYFPVTLSTLSFFTVMGDDPNIEPLLRAYPSITTLRTGNLTALLKRPWLVPNLVNLDIATREASELKDVVIGRCEDGLPLKKVEARWFGGDEDVFSSEDREQIENLVEFTFWARASAEDEEGEISDSQEHAAYTARLMTHIMCNHVITEWNINVYGRGQRTRSLGACHDQQDVSYAHSHPYVIPTMSSLAGYAVRANRLPTEILSAIFTICECTWNPDSYEPRKLFGCQLTLPAVCQFWRKVALDTTVLWTRMTIANDAPYDLLELFLSRSGTALLDISVYMNRPIEDYDDEGAAEATAEEIHKFLKRHCSPSRWNTFRLEVNYIYAFYMLGTWPFNDKSTFPSLQSMELIFTGTFSLDPHDTSLGDTLDNAHLEFSEPQPQLRFLKIRGLLSPHVFGTSFHKQLTSLVKLELHFSGQYEWYDHDRNIPATHLLSKDPTSPNVAKALETPKVHMPVLMTLSFLAISSPIWVLNHLLTLDAPKVTTFELTFGKVPLKGINGGREAIRQLVSYISTSGPVASKRKSKPLFPSLAHLIFSSLEECFQEDLGVLLAGYPQINSLALPECLTLQPLVESTSELVGPKAGVKDLTELKEFLAMRHEAGMPLRTVQVGRSLFVRPIEPGVAKEFEAFADFLLVDEVEKPKNANSEED</sequence>
<evidence type="ECO:0000313" key="1">
    <source>
        <dbReference type="EMBL" id="CAE6489739.1"/>
    </source>
</evidence>
<evidence type="ECO:0008006" key="3">
    <source>
        <dbReference type="Google" id="ProtNLM"/>
    </source>
</evidence>
<reference evidence="1" key="1">
    <citation type="submission" date="2021-01" db="EMBL/GenBank/DDBJ databases">
        <authorList>
            <person name="Kaushik A."/>
        </authorList>
    </citation>
    <scope>NUCLEOTIDE SEQUENCE</scope>
    <source>
        <strain evidence="1">AG6-10EEA</strain>
    </source>
</reference>
<organism evidence="1 2">
    <name type="scientific">Rhizoctonia solani</name>
    <dbReference type="NCBI Taxonomy" id="456999"/>
    <lineage>
        <taxon>Eukaryota</taxon>
        <taxon>Fungi</taxon>
        <taxon>Dikarya</taxon>
        <taxon>Basidiomycota</taxon>
        <taxon>Agaricomycotina</taxon>
        <taxon>Agaricomycetes</taxon>
        <taxon>Cantharellales</taxon>
        <taxon>Ceratobasidiaceae</taxon>
        <taxon>Rhizoctonia</taxon>
    </lineage>
</organism>
<accession>A0A8H3H2P7</accession>
<gene>
    <name evidence="1" type="ORF">RDB_LOCUS99684</name>
</gene>
<protein>
    <recommendedName>
        <fullName evidence="3">F-box domain-containing protein</fullName>
    </recommendedName>
</protein>
<name>A0A8H3H2P7_9AGAM</name>
<dbReference type="EMBL" id="CAJMXA010002981">
    <property type="protein sequence ID" value="CAE6489739.1"/>
    <property type="molecule type" value="Genomic_DNA"/>
</dbReference>
<evidence type="ECO:0000313" key="2">
    <source>
        <dbReference type="Proteomes" id="UP000663853"/>
    </source>
</evidence>